<feature type="non-terminal residue" evidence="1">
    <location>
        <position position="26"/>
    </location>
</feature>
<organism evidence="1">
    <name type="scientific">marine metagenome</name>
    <dbReference type="NCBI Taxonomy" id="408172"/>
    <lineage>
        <taxon>unclassified sequences</taxon>
        <taxon>metagenomes</taxon>
        <taxon>ecological metagenomes</taxon>
    </lineage>
</organism>
<reference evidence="1" key="1">
    <citation type="submission" date="2018-05" db="EMBL/GenBank/DDBJ databases">
        <authorList>
            <person name="Lanie J.A."/>
            <person name="Ng W.-L."/>
            <person name="Kazmierczak K.M."/>
            <person name="Andrzejewski T.M."/>
            <person name="Davidsen T.M."/>
            <person name="Wayne K.J."/>
            <person name="Tettelin H."/>
            <person name="Glass J.I."/>
            <person name="Rusch D."/>
            <person name="Podicherti R."/>
            <person name="Tsui H.-C.T."/>
            <person name="Winkler M.E."/>
        </authorList>
    </citation>
    <scope>NUCLEOTIDE SEQUENCE</scope>
</reference>
<evidence type="ECO:0000313" key="1">
    <source>
        <dbReference type="EMBL" id="SVD06646.1"/>
    </source>
</evidence>
<protein>
    <submittedName>
        <fullName evidence="1">Uncharacterized protein</fullName>
    </submittedName>
</protein>
<gene>
    <name evidence="1" type="ORF">METZ01_LOCUS359500</name>
</gene>
<feature type="non-terminal residue" evidence="1">
    <location>
        <position position="1"/>
    </location>
</feature>
<dbReference type="AlphaFoldDB" id="A0A382S9V0"/>
<name>A0A382S9V0_9ZZZZ</name>
<accession>A0A382S9V0</accession>
<sequence length="26" mass="2731">VLVAILSAAKGDPAAFLVRQVVYMQA</sequence>
<proteinExistence type="predicted"/>
<dbReference type="EMBL" id="UINC01127493">
    <property type="protein sequence ID" value="SVD06646.1"/>
    <property type="molecule type" value="Genomic_DNA"/>
</dbReference>